<dbReference type="RefSeq" id="WP_237869726.1">
    <property type="nucleotide sequence ID" value="NZ_JAKLTR010000003.1"/>
</dbReference>
<dbReference type="InterPro" id="IPR001647">
    <property type="entry name" value="HTH_TetR"/>
</dbReference>
<keyword evidence="5" id="KW-1185">Reference proteome</keyword>
<dbReference type="InterPro" id="IPR009057">
    <property type="entry name" value="Homeodomain-like_sf"/>
</dbReference>
<dbReference type="PRINTS" id="PR00455">
    <property type="entry name" value="HTHTETR"/>
</dbReference>
<dbReference type="EMBL" id="JAKLTR010000003">
    <property type="protein sequence ID" value="MCG2613858.1"/>
    <property type="molecule type" value="Genomic_DNA"/>
</dbReference>
<gene>
    <name evidence="4" type="ORF">LZZ85_06180</name>
</gene>
<keyword evidence="1 2" id="KW-0238">DNA-binding</keyword>
<comment type="caution">
    <text evidence="4">The sequence shown here is derived from an EMBL/GenBank/DDBJ whole genome shotgun (WGS) entry which is preliminary data.</text>
</comment>
<feature type="domain" description="HTH tetR-type" evidence="3">
    <location>
        <begin position="1"/>
        <end position="61"/>
    </location>
</feature>
<evidence type="ECO:0000256" key="1">
    <source>
        <dbReference type="ARBA" id="ARBA00023125"/>
    </source>
</evidence>
<dbReference type="Pfam" id="PF00440">
    <property type="entry name" value="TetR_N"/>
    <property type="match status" value="1"/>
</dbReference>
<proteinExistence type="predicted"/>
<name>A0ABS9KNG6_9BACT</name>
<reference evidence="4" key="1">
    <citation type="submission" date="2022-01" db="EMBL/GenBank/DDBJ databases">
        <authorList>
            <person name="Jo J.-H."/>
            <person name="Im W.-T."/>
        </authorList>
    </citation>
    <scope>NUCLEOTIDE SEQUENCE</scope>
    <source>
        <strain evidence="4">NA20</strain>
    </source>
</reference>
<dbReference type="PANTHER" id="PTHR43479">
    <property type="entry name" value="ACREF/ENVCD OPERON REPRESSOR-RELATED"/>
    <property type="match status" value="1"/>
</dbReference>
<dbReference type="SUPFAM" id="SSF48498">
    <property type="entry name" value="Tetracyclin repressor-like, C-terminal domain"/>
    <property type="match status" value="1"/>
</dbReference>
<dbReference type="Gene3D" id="1.10.357.10">
    <property type="entry name" value="Tetracycline Repressor, domain 2"/>
    <property type="match status" value="1"/>
</dbReference>
<dbReference type="PANTHER" id="PTHR43479:SF11">
    <property type="entry name" value="ACREF_ENVCD OPERON REPRESSOR-RELATED"/>
    <property type="match status" value="1"/>
</dbReference>
<accession>A0ABS9KNG6</accession>
<protein>
    <submittedName>
        <fullName evidence="4">TetR/AcrR family transcriptional regulator</fullName>
    </submittedName>
</protein>
<feature type="DNA-binding region" description="H-T-H motif" evidence="2">
    <location>
        <begin position="24"/>
        <end position="43"/>
    </location>
</feature>
<evidence type="ECO:0000313" key="4">
    <source>
        <dbReference type="EMBL" id="MCG2613858.1"/>
    </source>
</evidence>
<evidence type="ECO:0000313" key="5">
    <source>
        <dbReference type="Proteomes" id="UP001165367"/>
    </source>
</evidence>
<dbReference type="InterPro" id="IPR050624">
    <property type="entry name" value="HTH-type_Tx_Regulator"/>
</dbReference>
<evidence type="ECO:0000259" key="3">
    <source>
        <dbReference type="PROSITE" id="PS50977"/>
    </source>
</evidence>
<dbReference type="SUPFAM" id="SSF46689">
    <property type="entry name" value="Homeodomain-like"/>
    <property type="match status" value="1"/>
</dbReference>
<dbReference type="Gene3D" id="1.10.10.60">
    <property type="entry name" value="Homeodomain-like"/>
    <property type="match status" value="1"/>
</dbReference>
<dbReference type="PROSITE" id="PS50977">
    <property type="entry name" value="HTH_TETR_2"/>
    <property type="match status" value="1"/>
</dbReference>
<sequence length="212" mass="25103">MEAKERISAKAEELFMKFGIRSVSMDDIANHLGMSKKTLYQYYEDKDELVMAVVMNHISTLEQDCFAINTTAKDAIDEIFITIDQVIDDFNDMNPMLLHDLQKFHYRAYERFTEHKDKFMMDTLRKNLEWGIRDGLYREDINIDMMARFRIECIMIPFNVVTFPPGKFNLGELSKEFLIHFTYGIATIKGHKQIQKQIQQRKKSLTHEENKK</sequence>
<dbReference type="Proteomes" id="UP001165367">
    <property type="component" value="Unassembled WGS sequence"/>
</dbReference>
<organism evidence="4 5">
    <name type="scientific">Terrimonas ginsenosidimutans</name>
    <dbReference type="NCBI Taxonomy" id="2908004"/>
    <lineage>
        <taxon>Bacteria</taxon>
        <taxon>Pseudomonadati</taxon>
        <taxon>Bacteroidota</taxon>
        <taxon>Chitinophagia</taxon>
        <taxon>Chitinophagales</taxon>
        <taxon>Chitinophagaceae</taxon>
        <taxon>Terrimonas</taxon>
    </lineage>
</organism>
<evidence type="ECO:0000256" key="2">
    <source>
        <dbReference type="PROSITE-ProRule" id="PRU00335"/>
    </source>
</evidence>
<dbReference type="InterPro" id="IPR036271">
    <property type="entry name" value="Tet_transcr_reg_TetR-rel_C_sf"/>
</dbReference>